<comment type="caution">
    <text evidence="13">The sequence shown here is derived from an EMBL/GenBank/DDBJ whole genome shotgun (WGS) entry which is preliminary data.</text>
</comment>
<comment type="similarity">
    <text evidence="1 10 11">Belongs to the TRAFAC class TrmE-Era-EngA-EngB-Septin-like GTPase superfamily. TrmE GTPase family.</text>
</comment>
<dbReference type="NCBIfam" id="TIGR00231">
    <property type="entry name" value="small_GTP"/>
    <property type="match status" value="1"/>
</dbReference>
<dbReference type="NCBIfam" id="TIGR00450">
    <property type="entry name" value="mnmE_trmE_thdF"/>
    <property type="match status" value="1"/>
</dbReference>
<evidence type="ECO:0000256" key="9">
    <source>
        <dbReference type="ARBA" id="ARBA00023134"/>
    </source>
</evidence>
<feature type="binding site" evidence="10">
    <location>
        <begin position="275"/>
        <end position="278"/>
    </location>
    <ligand>
        <name>GTP</name>
        <dbReference type="ChEBI" id="CHEBI:37565"/>
    </ligand>
</feature>
<evidence type="ECO:0000256" key="10">
    <source>
        <dbReference type="HAMAP-Rule" id="MF_00379"/>
    </source>
</evidence>
<keyword evidence="7 10" id="KW-0460">Magnesium</keyword>
<keyword evidence="4 10" id="KW-0479">Metal-binding</keyword>
<dbReference type="InterPro" id="IPR005225">
    <property type="entry name" value="Small_GTP-bd"/>
</dbReference>
<keyword evidence="5 10" id="KW-0547">Nucleotide-binding</keyword>
<evidence type="ECO:0000256" key="5">
    <source>
        <dbReference type="ARBA" id="ARBA00022741"/>
    </source>
</evidence>
<dbReference type="InterPro" id="IPR027417">
    <property type="entry name" value="P-loop_NTPase"/>
</dbReference>
<dbReference type="SUPFAM" id="SSF116878">
    <property type="entry name" value="TrmE connector domain"/>
    <property type="match status" value="1"/>
</dbReference>
<dbReference type="FunFam" id="3.30.1360.120:FF:000003">
    <property type="entry name" value="tRNA modification GTPase MnmE"/>
    <property type="match status" value="1"/>
</dbReference>
<evidence type="ECO:0000313" key="14">
    <source>
        <dbReference type="Proteomes" id="UP000808349"/>
    </source>
</evidence>
<feature type="binding site" evidence="10">
    <location>
        <position position="252"/>
    </location>
    <ligand>
        <name>K(+)</name>
        <dbReference type="ChEBI" id="CHEBI:29103"/>
    </ligand>
</feature>
<protein>
    <recommendedName>
        <fullName evidence="10">tRNA modification GTPase MnmE</fullName>
        <ecNumber evidence="10">3.6.-.-</ecNumber>
    </recommendedName>
</protein>
<reference evidence="13 14" key="1">
    <citation type="submission" date="2020-10" db="EMBL/GenBank/DDBJ databases">
        <title>Connecting structure to function with the recovery of over 1000 high-quality activated sludge metagenome-assembled genomes encoding full-length rRNA genes using long-read sequencing.</title>
        <authorList>
            <person name="Singleton C.M."/>
            <person name="Petriglieri F."/>
            <person name="Kristensen J.M."/>
            <person name="Kirkegaard R.H."/>
            <person name="Michaelsen T.Y."/>
            <person name="Andersen M.H."/>
            <person name="Karst S.M."/>
            <person name="Dueholm M.S."/>
            <person name="Nielsen P.H."/>
            <person name="Albertsen M."/>
        </authorList>
    </citation>
    <scope>NUCLEOTIDE SEQUENCE [LARGE SCALE GENOMIC DNA]</scope>
    <source>
        <strain evidence="13">Ribe_18-Q3-R11-54_BAT3C.373</strain>
    </source>
</reference>
<gene>
    <name evidence="10 13" type="primary">mnmE</name>
    <name evidence="10" type="synonym">trmE</name>
    <name evidence="13" type="ORF">IPO85_13595</name>
</gene>
<evidence type="ECO:0000256" key="4">
    <source>
        <dbReference type="ARBA" id="ARBA00022723"/>
    </source>
</evidence>
<evidence type="ECO:0000313" key="13">
    <source>
        <dbReference type="EMBL" id="MBK9718518.1"/>
    </source>
</evidence>
<keyword evidence="8 10" id="KW-0630">Potassium</keyword>
<dbReference type="PANTHER" id="PTHR42714:SF2">
    <property type="entry name" value="TRNA MODIFICATION GTPASE GTPBP3, MITOCHONDRIAL"/>
    <property type="match status" value="1"/>
</dbReference>
<keyword evidence="3 10" id="KW-0819">tRNA processing</keyword>
<dbReference type="NCBIfam" id="NF003661">
    <property type="entry name" value="PRK05291.1-3"/>
    <property type="match status" value="1"/>
</dbReference>
<dbReference type="EMBL" id="JADKFW010000010">
    <property type="protein sequence ID" value="MBK9718518.1"/>
    <property type="molecule type" value="Genomic_DNA"/>
</dbReference>
<evidence type="ECO:0000259" key="12">
    <source>
        <dbReference type="PROSITE" id="PS51709"/>
    </source>
</evidence>
<feature type="binding site" evidence="10">
    <location>
        <position position="250"/>
    </location>
    <ligand>
        <name>K(+)</name>
        <dbReference type="ChEBI" id="CHEBI:29103"/>
    </ligand>
</feature>
<dbReference type="GO" id="GO:0005525">
    <property type="term" value="F:GTP binding"/>
    <property type="evidence" value="ECO:0007669"/>
    <property type="project" value="UniProtKB-UniRule"/>
</dbReference>
<feature type="binding site" evidence="10">
    <location>
        <position position="256"/>
    </location>
    <ligand>
        <name>Mg(2+)</name>
        <dbReference type="ChEBI" id="CHEBI:18420"/>
    </ligand>
</feature>
<proteinExistence type="inferred from homology"/>
<dbReference type="InterPro" id="IPR027266">
    <property type="entry name" value="TrmE/GcvT-like"/>
</dbReference>
<comment type="subcellular location">
    <subcellularLocation>
        <location evidence="10">Cytoplasm</location>
    </subcellularLocation>
</comment>
<accession>A0A9D7SA04</accession>
<dbReference type="Pfam" id="PF10396">
    <property type="entry name" value="TrmE_N"/>
    <property type="match status" value="1"/>
</dbReference>
<dbReference type="InterPro" id="IPR031168">
    <property type="entry name" value="G_TrmE"/>
</dbReference>
<evidence type="ECO:0000256" key="8">
    <source>
        <dbReference type="ARBA" id="ARBA00022958"/>
    </source>
</evidence>
<dbReference type="AlphaFoldDB" id="A0A9D7SA04"/>
<dbReference type="GO" id="GO:0002098">
    <property type="term" value="P:tRNA wobble uridine modification"/>
    <property type="evidence" value="ECO:0007669"/>
    <property type="project" value="TreeGrafter"/>
</dbReference>
<dbReference type="EC" id="3.6.-.-" evidence="10"/>
<name>A0A9D7SA04_9BACT</name>
<feature type="binding site" evidence="10">
    <location>
        <position position="235"/>
    </location>
    <ligand>
        <name>Mg(2+)</name>
        <dbReference type="ChEBI" id="CHEBI:18420"/>
    </ligand>
</feature>
<dbReference type="GO" id="GO:0042802">
    <property type="term" value="F:identical protein binding"/>
    <property type="evidence" value="ECO:0007669"/>
    <property type="project" value="UniProtKB-ARBA"/>
</dbReference>
<dbReference type="Pfam" id="PF01926">
    <property type="entry name" value="MMR_HSR1"/>
    <property type="match status" value="1"/>
</dbReference>
<evidence type="ECO:0000256" key="6">
    <source>
        <dbReference type="ARBA" id="ARBA00022801"/>
    </source>
</evidence>
<feature type="binding site" evidence="10">
    <location>
        <position position="231"/>
    </location>
    <ligand>
        <name>K(+)</name>
        <dbReference type="ChEBI" id="CHEBI:29103"/>
    </ligand>
</feature>
<keyword evidence="9 10" id="KW-0342">GTP-binding</keyword>
<comment type="function">
    <text evidence="10">Exhibits a very high intrinsic GTPase hydrolysis rate. Involved in the addition of a carboxymethylaminomethyl (cmnm) group at the wobble position (U34) of certain tRNAs, forming tRNA-cmnm(5)s(2)U34.</text>
</comment>
<dbReference type="InterPro" id="IPR004520">
    <property type="entry name" value="GTPase_MnmE"/>
</dbReference>
<dbReference type="InterPro" id="IPR027368">
    <property type="entry name" value="MnmE_dom2"/>
</dbReference>
<evidence type="ECO:0000256" key="1">
    <source>
        <dbReference type="ARBA" id="ARBA00011043"/>
    </source>
</evidence>
<organism evidence="13 14">
    <name type="scientific">Candidatus Defluviibacterium haderslevense</name>
    <dbReference type="NCBI Taxonomy" id="2981993"/>
    <lineage>
        <taxon>Bacteria</taxon>
        <taxon>Pseudomonadati</taxon>
        <taxon>Bacteroidota</taxon>
        <taxon>Saprospiria</taxon>
        <taxon>Saprospirales</taxon>
        <taxon>Saprospiraceae</taxon>
        <taxon>Candidatus Defluviibacterium</taxon>
    </lineage>
</organism>
<dbReference type="Gene3D" id="1.20.120.430">
    <property type="entry name" value="tRNA modification GTPase MnmE domain 2"/>
    <property type="match status" value="1"/>
</dbReference>
<keyword evidence="2 10" id="KW-0963">Cytoplasm</keyword>
<dbReference type="InterPro" id="IPR006073">
    <property type="entry name" value="GTP-bd"/>
</dbReference>
<dbReference type="GO" id="GO:0005829">
    <property type="term" value="C:cytosol"/>
    <property type="evidence" value="ECO:0007669"/>
    <property type="project" value="TreeGrafter"/>
</dbReference>
<dbReference type="Gene3D" id="3.40.50.300">
    <property type="entry name" value="P-loop containing nucleotide triphosphate hydrolases"/>
    <property type="match status" value="1"/>
</dbReference>
<feature type="binding site" evidence="10">
    <location>
        <begin position="231"/>
        <end position="236"/>
    </location>
    <ligand>
        <name>GTP</name>
        <dbReference type="ChEBI" id="CHEBI:37565"/>
    </ligand>
</feature>
<dbReference type="HAMAP" id="MF_00379">
    <property type="entry name" value="GTPase_MnmE"/>
    <property type="match status" value="1"/>
</dbReference>
<dbReference type="SUPFAM" id="SSF52540">
    <property type="entry name" value="P-loop containing nucleoside triphosphate hydrolases"/>
    <property type="match status" value="1"/>
</dbReference>
<evidence type="ECO:0000256" key="2">
    <source>
        <dbReference type="ARBA" id="ARBA00022490"/>
    </source>
</evidence>
<evidence type="ECO:0000256" key="3">
    <source>
        <dbReference type="ARBA" id="ARBA00022694"/>
    </source>
</evidence>
<dbReference type="InterPro" id="IPR018948">
    <property type="entry name" value="GTP-bd_TrmE_N"/>
</dbReference>
<sequence>MSNHHQDTIVAIATPAGIGAIGMIRVSGSKAIDLVQSCFKGKKLRAQKPNTIHFGQILDQGQHIIDEVLVSLFHAPRSYTRENLVEISCHGSPYILQKICETLIHNGGRPAEPGEFTLRAFLNGQLDLSQAEAVADLIQAQNKSSHDLAMQQMRGGYSNILQNLRARLIEFASLVELELDFAEEDVEFAKRDDLSRFIIQMIDVIQSMIQSFEIGNVIKNGIQTVIAGRPNAGKSTLLNKLLNEERAIVSSVPGTTRDTIEEALILEGIEFKLIDTAGIREAQDEIEKMGILKTYEKIHSATLLLYIFDIQNMTAQEVLDDLKNISLNSDSIILIGNKTDGPNALSNQSKFETLDSCIFISAATNINLDKLKQQMVHRALHGAPINFSNPIVSNIRHIEALNLTKRSLQQVISNLQSGISNELTAQDIRTALYHLGTITGQISSEDLLDSIFRNFCIGK</sequence>
<comment type="subunit">
    <text evidence="10">Homodimer. Heterotetramer of two MnmE and two MnmG subunits.</text>
</comment>
<dbReference type="PANTHER" id="PTHR42714">
    <property type="entry name" value="TRNA MODIFICATION GTPASE GTPBP3"/>
    <property type="match status" value="1"/>
</dbReference>
<comment type="cofactor">
    <cofactor evidence="10">
        <name>K(+)</name>
        <dbReference type="ChEBI" id="CHEBI:29103"/>
    </cofactor>
    <text evidence="10">Binds 1 potassium ion per subunit.</text>
</comment>
<keyword evidence="6 10" id="KW-0378">Hydrolase</keyword>
<dbReference type="FunFam" id="3.40.50.300:FF:001376">
    <property type="entry name" value="tRNA modification GTPase MnmE"/>
    <property type="match status" value="1"/>
</dbReference>
<dbReference type="InterPro" id="IPR025867">
    <property type="entry name" value="MnmE_helical"/>
</dbReference>
<evidence type="ECO:0000256" key="11">
    <source>
        <dbReference type="RuleBase" id="RU003313"/>
    </source>
</evidence>
<feature type="binding site" evidence="10">
    <location>
        <begin position="250"/>
        <end position="256"/>
    </location>
    <ligand>
        <name>GTP</name>
        <dbReference type="ChEBI" id="CHEBI:37565"/>
    </ligand>
</feature>
<dbReference type="CDD" id="cd14858">
    <property type="entry name" value="TrmE_N"/>
    <property type="match status" value="1"/>
</dbReference>
<dbReference type="PROSITE" id="PS51709">
    <property type="entry name" value="G_TRME"/>
    <property type="match status" value="1"/>
</dbReference>
<dbReference type="GO" id="GO:0003924">
    <property type="term" value="F:GTPase activity"/>
    <property type="evidence" value="ECO:0007669"/>
    <property type="project" value="UniProtKB-UniRule"/>
</dbReference>
<feature type="binding site" evidence="10">
    <location>
        <position position="255"/>
    </location>
    <ligand>
        <name>K(+)</name>
        <dbReference type="ChEBI" id="CHEBI:29103"/>
    </ligand>
</feature>
<feature type="domain" description="TrmE-type G" evidence="12">
    <location>
        <begin position="221"/>
        <end position="380"/>
    </location>
</feature>
<dbReference type="GO" id="GO:0030488">
    <property type="term" value="P:tRNA methylation"/>
    <property type="evidence" value="ECO:0007669"/>
    <property type="project" value="TreeGrafter"/>
</dbReference>
<dbReference type="CDD" id="cd04164">
    <property type="entry name" value="trmE"/>
    <property type="match status" value="1"/>
</dbReference>
<comment type="caution">
    <text evidence="10">Lacks conserved residue(s) required for the propagation of feature annotation.</text>
</comment>
<dbReference type="GO" id="GO:0046872">
    <property type="term" value="F:metal ion binding"/>
    <property type="evidence" value="ECO:0007669"/>
    <property type="project" value="UniProtKB-KW"/>
</dbReference>
<dbReference type="Pfam" id="PF12631">
    <property type="entry name" value="MnmE_helical"/>
    <property type="match status" value="1"/>
</dbReference>
<evidence type="ECO:0000256" key="7">
    <source>
        <dbReference type="ARBA" id="ARBA00022842"/>
    </source>
</evidence>
<dbReference type="Proteomes" id="UP000808349">
    <property type="component" value="Unassembled WGS sequence"/>
</dbReference>
<dbReference type="Gene3D" id="3.30.1360.120">
    <property type="entry name" value="Probable tRNA modification gtpase trme, domain 1"/>
    <property type="match status" value="1"/>
</dbReference>